<evidence type="ECO:0000256" key="1">
    <source>
        <dbReference type="ARBA" id="ARBA00023157"/>
    </source>
</evidence>
<name>A0A0S4ISI9_BODSA</name>
<dbReference type="CDD" id="cd02947">
    <property type="entry name" value="TRX_family"/>
    <property type="match status" value="1"/>
</dbReference>
<dbReference type="InterPro" id="IPR017937">
    <property type="entry name" value="Thioredoxin_CS"/>
</dbReference>
<sequence>MSIRAIVSLAEFSSIIRQPKLTVVDFHAVWCGPCKAIAPHLQRMADEKKNSTFLKVDVDQAQEIAAEYRIRAMPTFLLFKNGQKVDSLEGADIQTLQRLVQQHEVATVAPIPSDEELATLSNKQLFTLCKEHHINAEGILEKSELLDAIKKHR</sequence>
<dbReference type="InterPro" id="IPR036249">
    <property type="entry name" value="Thioredoxin-like_sf"/>
</dbReference>
<dbReference type="GO" id="GO:0015035">
    <property type="term" value="F:protein-disulfide reductase activity"/>
    <property type="evidence" value="ECO:0007669"/>
    <property type="project" value="InterPro"/>
</dbReference>
<dbReference type="Proteomes" id="UP000051952">
    <property type="component" value="Unassembled WGS sequence"/>
</dbReference>
<dbReference type="VEuPathDB" id="TriTrypDB:BSAL_63875"/>
<keyword evidence="1" id="KW-1015">Disulfide bond</keyword>
<evidence type="ECO:0000313" key="3">
    <source>
        <dbReference type="EMBL" id="CUF59710.1"/>
    </source>
</evidence>
<dbReference type="PANTHER" id="PTHR46115">
    <property type="entry name" value="THIOREDOXIN-LIKE PROTEIN 1"/>
    <property type="match status" value="1"/>
</dbReference>
<dbReference type="EMBL" id="CYKH01000364">
    <property type="protein sequence ID" value="CUF59710.1"/>
    <property type="molecule type" value="Genomic_DNA"/>
</dbReference>
<proteinExistence type="predicted"/>
<feature type="domain" description="Thioredoxin" evidence="2">
    <location>
        <begin position="1"/>
        <end position="105"/>
    </location>
</feature>
<dbReference type="AlphaFoldDB" id="A0A0S4ISI9"/>
<keyword evidence="4" id="KW-1185">Reference proteome</keyword>
<accession>A0A0S4ISI9</accession>
<dbReference type="FunFam" id="3.40.30.10:FF:000245">
    <property type="entry name" value="Thioredoxin"/>
    <property type="match status" value="1"/>
</dbReference>
<dbReference type="SUPFAM" id="SSF52833">
    <property type="entry name" value="Thioredoxin-like"/>
    <property type="match status" value="1"/>
</dbReference>
<reference evidence="4" key="1">
    <citation type="submission" date="2015-09" db="EMBL/GenBank/DDBJ databases">
        <authorList>
            <consortium name="Pathogen Informatics"/>
        </authorList>
    </citation>
    <scope>NUCLEOTIDE SEQUENCE [LARGE SCALE GENOMIC DNA]</scope>
    <source>
        <strain evidence="4">Lake Konstanz</strain>
    </source>
</reference>
<dbReference type="PROSITE" id="PS00194">
    <property type="entry name" value="THIOREDOXIN_1"/>
    <property type="match status" value="1"/>
</dbReference>
<gene>
    <name evidence="3" type="ORF">BSAL_63875</name>
</gene>
<dbReference type="OMA" id="GNCKLVH"/>
<dbReference type="PROSITE" id="PS51352">
    <property type="entry name" value="THIOREDOXIN_2"/>
    <property type="match status" value="1"/>
</dbReference>
<evidence type="ECO:0000313" key="4">
    <source>
        <dbReference type="Proteomes" id="UP000051952"/>
    </source>
</evidence>
<dbReference type="Gene3D" id="3.40.30.10">
    <property type="entry name" value="Glutaredoxin"/>
    <property type="match status" value="1"/>
</dbReference>
<dbReference type="InterPro" id="IPR013766">
    <property type="entry name" value="Thioredoxin_domain"/>
</dbReference>
<dbReference type="PRINTS" id="PR00421">
    <property type="entry name" value="THIOREDOXIN"/>
</dbReference>
<dbReference type="NCBIfam" id="TIGR01068">
    <property type="entry name" value="thioredoxin"/>
    <property type="match status" value="1"/>
</dbReference>
<dbReference type="OrthoDB" id="10263751at2759"/>
<dbReference type="Pfam" id="PF00085">
    <property type="entry name" value="Thioredoxin"/>
    <property type="match status" value="1"/>
</dbReference>
<protein>
    <submittedName>
        <fullName evidence="3">Thioredoxin-like protein, putative</fullName>
    </submittedName>
</protein>
<evidence type="ECO:0000259" key="2">
    <source>
        <dbReference type="PROSITE" id="PS51352"/>
    </source>
</evidence>
<dbReference type="InterPro" id="IPR005746">
    <property type="entry name" value="Thioredoxin"/>
</dbReference>
<organism evidence="3 4">
    <name type="scientific">Bodo saltans</name>
    <name type="common">Flagellated protozoan</name>
    <dbReference type="NCBI Taxonomy" id="75058"/>
    <lineage>
        <taxon>Eukaryota</taxon>
        <taxon>Discoba</taxon>
        <taxon>Euglenozoa</taxon>
        <taxon>Kinetoplastea</taxon>
        <taxon>Metakinetoplastina</taxon>
        <taxon>Eubodonida</taxon>
        <taxon>Bodonidae</taxon>
        <taxon>Bodo</taxon>
    </lineage>
</organism>